<dbReference type="InterPro" id="IPR011004">
    <property type="entry name" value="Trimer_LpxA-like_sf"/>
</dbReference>
<protein>
    <submittedName>
        <fullName evidence="5">CatB-related O-acetyltransferase</fullName>
        <ecNumber evidence="5">2.3.1.-</ecNumber>
    </submittedName>
</protein>
<dbReference type="Proteomes" id="UP001229836">
    <property type="component" value="Chromosome"/>
</dbReference>
<dbReference type="GO" id="GO:0016746">
    <property type="term" value="F:acyltransferase activity"/>
    <property type="evidence" value="ECO:0007669"/>
    <property type="project" value="UniProtKB-KW"/>
</dbReference>
<dbReference type="Pfam" id="PF00132">
    <property type="entry name" value="Hexapep"/>
    <property type="match status" value="1"/>
</dbReference>
<evidence type="ECO:0000256" key="3">
    <source>
        <dbReference type="ARBA" id="ARBA00022737"/>
    </source>
</evidence>
<evidence type="ECO:0000313" key="5">
    <source>
        <dbReference type="EMBL" id="WHP04375.1"/>
    </source>
</evidence>
<dbReference type="InterPro" id="IPR050179">
    <property type="entry name" value="Trans_hexapeptide_repeat"/>
</dbReference>
<dbReference type="EMBL" id="CP125669">
    <property type="protein sequence ID" value="WHP04375.1"/>
    <property type="molecule type" value="Genomic_DNA"/>
</dbReference>
<organism evidence="5 6">
    <name type="scientific">Acinetobacter corruptisaponis</name>
    <dbReference type="NCBI Taxonomy" id="3045147"/>
    <lineage>
        <taxon>Bacteria</taxon>
        <taxon>Pseudomonadati</taxon>
        <taxon>Pseudomonadota</taxon>
        <taxon>Gammaproteobacteria</taxon>
        <taxon>Moraxellales</taxon>
        <taxon>Moraxellaceae</taxon>
        <taxon>Acinetobacter</taxon>
    </lineage>
</organism>
<accession>A0ABY8RZ69</accession>
<keyword evidence="2 5" id="KW-0808">Transferase</keyword>
<name>A0ABY8RZ69_9GAMM</name>
<dbReference type="RefSeq" id="WP_283266080.1">
    <property type="nucleotide sequence ID" value="NZ_CP125669.1"/>
</dbReference>
<evidence type="ECO:0000256" key="2">
    <source>
        <dbReference type="ARBA" id="ARBA00022679"/>
    </source>
</evidence>
<sequence length="224" mass="25067">MNAIMNNMPVMVKTASIRFEEQCHFSRSAKVMGHIQVGAFTYFGDNCIIGDMEIGRFCSVAPNVIIGLGEHEYEYVSTHPFFYASNHVFKNIPAGIGKPRDLSLSKHQRPIIGNDVWIGANVVICRGVHIGDGAVIAAGAVVTKDIEPYTIYGGVPAKKIRMRFEPHLVSELKHIKWWNYALDSFVGLDPSDLTDFITNIKKLGPDHLIAYPRYFIKDNLLTML</sequence>
<evidence type="ECO:0000313" key="6">
    <source>
        <dbReference type="Proteomes" id="UP001229836"/>
    </source>
</evidence>
<keyword evidence="6" id="KW-1185">Reference proteome</keyword>
<gene>
    <name evidence="5" type="ORF">QLH32_09790</name>
</gene>
<keyword evidence="4 5" id="KW-0012">Acyltransferase</keyword>
<keyword evidence="3" id="KW-0677">Repeat</keyword>
<evidence type="ECO:0000256" key="4">
    <source>
        <dbReference type="ARBA" id="ARBA00023315"/>
    </source>
</evidence>
<dbReference type="CDD" id="cd03349">
    <property type="entry name" value="LbH_XAT"/>
    <property type="match status" value="1"/>
</dbReference>
<proteinExistence type="inferred from homology"/>
<comment type="similarity">
    <text evidence="1">Belongs to the transferase hexapeptide repeat family.</text>
</comment>
<dbReference type="EC" id="2.3.1.-" evidence="5"/>
<evidence type="ECO:0000256" key="1">
    <source>
        <dbReference type="ARBA" id="ARBA00007274"/>
    </source>
</evidence>
<dbReference type="PANTHER" id="PTHR43300">
    <property type="entry name" value="ACETYLTRANSFERASE"/>
    <property type="match status" value="1"/>
</dbReference>
<dbReference type="SUPFAM" id="SSF51161">
    <property type="entry name" value="Trimeric LpxA-like enzymes"/>
    <property type="match status" value="1"/>
</dbReference>
<dbReference type="InterPro" id="IPR018357">
    <property type="entry name" value="Hexapep_transf_CS"/>
</dbReference>
<dbReference type="PANTHER" id="PTHR43300:SF11">
    <property type="entry name" value="ACETYLTRANSFERASE RV3034C-RELATED"/>
    <property type="match status" value="1"/>
</dbReference>
<dbReference type="InterPro" id="IPR001451">
    <property type="entry name" value="Hexapep"/>
</dbReference>
<dbReference type="Gene3D" id="2.160.10.10">
    <property type="entry name" value="Hexapeptide repeat proteins"/>
    <property type="match status" value="1"/>
</dbReference>
<dbReference type="PROSITE" id="PS00101">
    <property type="entry name" value="HEXAPEP_TRANSFERASES"/>
    <property type="match status" value="1"/>
</dbReference>
<reference evidence="5 6" key="1">
    <citation type="submission" date="2023-05" db="EMBL/GenBank/DDBJ databases">
        <title>The complete genome of Acinetobacter sp. nov KCTC 92772.</title>
        <authorList>
            <person name="Zhou G."/>
        </authorList>
    </citation>
    <scope>NUCLEOTIDE SEQUENCE [LARGE SCALE GENOMIC DNA]</scope>
    <source>
        <strain evidence="5 6">KCTC 92772</strain>
    </source>
</reference>